<reference evidence="2" key="2">
    <citation type="submission" date="2015-01" db="EMBL/GenBank/DDBJ databases">
        <title>Evolutionary Origins and Diversification of the Mycorrhizal Mutualists.</title>
        <authorList>
            <consortium name="DOE Joint Genome Institute"/>
            <consortium name="Mycorrhizal Genomics Consortium"/>
            <person name="Kohler A."/>
            <person name="Kuo A."/>
            <person name="Nagy L.G."/>
            <person name="Floudas D."/>
            <person name="Copeland A."/>
            <person name="Barry K.W."/>
            <person name="Cichocki N."/>
            <person name="Veneault-Fourrey C."/>
            <person name="LaButti K."/>
            <person name="Lindquist E.A."/>
            <person name="Lipzen A."/>
            <person name="Lundell T."/>
            <person name="Morin E."/>
            <person name="Murat C."/>
            <person name="Riley R."/>
            <person name="Ohm R."/>
            <person name="Sun H."/>
            <person name="Tunlid A."/>
            <person name="Henrissat B."/>
            <person name="Grigoriev I.V."/>
            <person name="Hibbett D.S."/>
            <person name="Martin F."/>
        </authorList>
    </citation>
    <scope>NUCLEOTIDE SEQUENCE [LARGE SCALE GENOMIC DNA]</scope>
    <source>
        <strain evidence="2">Foug A</strain>
    </source>
</reference>
<organism evidence="1 2">
    <name type="scientific">Scleroderma citrinum Foug A</name>
    <dbReference type="NCBI Taxonomy" id="1036808"/>
    <lineage>
        <taxon>Eukaryota</taxon>
        <taxon>Fungi</taxon>
        <taxon>Dikarya</taxon>
        <taxon>Basidiomycota</taxon>
        <taxon>Agaricomycotina</taxon>
        <taxon>Agaricomycetes</taxon>
        <taxon>Agaricomycetidae</taxon>
        <taxon>Boletales</taxon>
        <taxon>Sclerodermatineae</taxon>
        <taxon>Sclerodermataceae</taxon>
        <taxon>Scleroderma</taxon>
    </lineage>
</organism>
<protein>
    <submittedName>
        <fullName evidence="1">Uncharacterized protein</fullName>
    </submittedName>
</protein>
<gene>
    <name evidence="1" type="ORF">SCLCIDRAFT_1217777</name>
</gene>
<reference evidence="1 2" key="1">
    <citation type="submission" date="2014-04" db="EMBL/GenBank/DDBJ databases">
        <authorList>
            <consortium name="DOE Joint Genome Institute"/>
            <person name="Kuo A."/>
            <person name="Kohler A."/>
            <person name="Nagy L.G."/>
            <person name="Floudas D."/>
            <person name="Copeland A."/>
            <person name="Barry K.W."/>
            <person name="Cichocki N."/>
            <person name="Veneault-Fourrey C."/>
            <person name="LaButti K."/>
            <person name="Lindquist E.A."/>
            <person name="Lipzen A."/>
            <person name="Lundell T."/>
            <person name="Morin E."/>
            <person name="Murat C."/>
            <person name="Sun H."/>
            <person name="Tunlid A."/>
            <person name="Henrissat B."/>
            <person name="Grigoriev I.V."/>
            <person name="Hibbett D.S."/>
            <person name="Martin F."/>
            <person name="Nordberg H.P."/>
            <person name="Cantor M.N."/>
            <person name="Hua S.X."/>
        </authorList>
    </citation>
    <scope>NUCLEOTIDE SEQUENCE [LARGE SCALE GENOMIC DNA]</scope>
    <source>
        <strain evidence="1 2">Foug A</strain>
    </source>
</reference>
<dbReference type="InParanoid" id="A0A0C3A406"/>
<dbReference type="EMBL" id="KN822074">
    <property type="protein sequence ID" value="KIM59422.1"/>
    <property type="molecule type" value="Genomic_DNA"/>
</dbReference>
<dbReference type="HOGENOM" id="CLU_2741542_0_0_1"/>
<evidence type="ECO:0000313" key="2">
    <source>
        <dbReference type="Proteomes" id="UP000053989"/>
    </source>
</evidence>
<sequence length="71" mass="8047">MAVPLLYEGYTSYDSRRFASQSTRISDARTLPCAGVNVSTTDLVNGTMLDCRAETARLLACHSMYKRHYYF</sequence>
<evidence type="ECO:0000313" key="1">
    <source>
        <dbReference type="EMBL" id="KIM59422.1"/>
    </source>
</evidence>
<keyword evidence="2" id="KW-1185">Reference proteome</keyword>
<dbReference type="AlphaFoldDB" id="A0A0C3A406"/>
<dbReference type="Proteomes" id="UP000053989">
    <property type="component" value="Unassembled WGS sequence"/>
</dbReference>
<accession>A0A0C3A406</accession>
<proteinExistence type="predicted"/>
<name>A0A0C3A406_9AGAM</name>